<gene>
    <name evidence="3" type="ORF">FK267_12125</name>
</gene>
<feature type="region of interest" description="Disordered" evidence="1">
    <location>
        <begin position="1"/>
        <end position="27"/>
    </location>
</feature>
<dbReference type="GeneID" id="64213209"/>
<dbReference type="RefSeq" id="WP_003789530.1">
    <property type="nucleotide sequence ID" value="NZ_CP066060.1"/>
</dbReference>
<evidence type="ECO:0000313" key="4">
    <source>
        <dbReference type="Proteomes" id="UP000317942"/>
    </source>
</evidence>
<feature type="transmembrane region" description="Helical" evidence="2">
    <location>
        <begin position="74"/>
        <end position="92"/>
    </location>
</feature>
<dbReference type="Proteomes" id="UP000317942">
    <property type="component" value="Unassembled WGS sequence"/>
</dbReference>
<comment type="caution">
    <text evidence="3">The sequence shown here is derived from an EMBL/GenBank/DDBJ whole genome shotgun (WGS) entry which is preliminary data.</text>
</comment>
<evidence type="ECO:0000313" key="3">
    <source>
        <dbReference type="EMBL" id="TQD59316.1"/>
    </source>
</evidence>
<proteinExistence type="predicted"/>
<feature type="transmembrane region" description="Helical" evidence="2">
    <location>
        <begin position="42"/>
        <end position="62"/>
    </location>
</feature>
<reference evidence="3 4" key="1">
    <citation type="submission" date="2019-06" db="EMBL/GenBank/DDBJ databases">
        <title>Draft genome sequence of Actinomyces oris CCUG 34288T.</title>
        <authorList>
            <person name="Salva-Serra F."/>
            <person name="Cardew S."/>
            <person name="Moore E."/>
        </authorList>
    </citation>
    <scope>NUCLEOTIDE SEQUENCE [LARGE SCALE GENOMIC DNA]</scope>
    <source>
        <strain evidence="3 4">CCUG 34288</strain>
    </source>
</reference>
<keyword evidence="2" id="KW-0472">Membrane</keyword>
<dbReference type="AlphaFoldDB" id="A0A508BA27"/>
<organism evidence="3 4">
    <name type="scientific">Actinomyces oris</name>
    <dbReference type="NCBI Taxonomy" id="544580"/>
    <lineage>
        <taxon>Bacteria</taxon>
        <taxon>Bacillati</taxon>
        <taxon>Actinomycetota</taxon>
        <taxon>Actinomycetes</taxon>
        <taxon>Actinomycetales</taxon>
        <taxon>Actinomycetaceae</taxon>
        <taxon>Actinomyces</taxon>
    </lineage>
</organism>
<protein>
    <submittedName>
        <fullName evidence="3">Pseudouridine synthase</fullName>
    </submittedName>
</protein>
<feature type="transmembrane region" description="Helical" evidence="2">
    <location>
        <begin position="134"/>
        <end position="155"/>
    </location>
</feature>
<name>A0A508BA27_9ACTO</name>
<sequence length="173" mass="17717">MSTAHGSGPMSQQPADEQPGPTGGTSHNTAVLIDSVARLRRILTIATGVLVALELLWCVGGGMTGGVARPTGTFPVAAVATALLLASTWWVLARMVRSGMGLMAAWMGGGYLARISLLALVLLGGRVIGLDTRVIGVSLIVAVLVSLFAEVTVLTRARILAVEPMKGGSTGRS</sequence>
<feature type="compositionally biased region" description="Polar residues" evidence="1">
    <location>
        <begin position="1"/>
        <end position="15"/>
    </location>
</feature>
<accession>A0A508BA27</accession>
<feature type="transmembrane region" description="Helical" evidence="2">
    <location>
        <begin position="104"/>
        <end position="128"/>
    </location>
</feature>
<keyword evidence="2" id="KW-0812">Transmembrane</keyword>
<evidence type="ECO:0000256" key="2">
    <source>
        <dbReference type="SAM" id="Phobius"/>
    </source>
</evidence>
<evidence type="ECO:0000256" key="1">
    <source>
        <dbReference type="SAM" id="MobiDB-lite"/>
    </source>
</evidence>
<dbReference type="EMBL" id="VICC01000008">
    <property type="protein sequence ID" value="TQD59316.1"/>
    <property type="molecule type" value="Genomic_DNA"/>
</dbReference>
<keyword evidence="2" id="KW-1133">Transmembrane helix</keyword>